<feature type="domain" description="HTH merR-type" evidence="5">
    <location>
        <begin position="2"/>
        <end position="71"/>
    </location>
</feature>
<name>A0ABP8UL20_9ACTN</name>
<keyword evidence="4" id="KW-0804">Transcription</keyword>
<dbReference type="Gene3D" id="1.10.490.50">
    <property type="entry name" value="Antibiotic binding domain of TipA-like multidrug resistance regulators"/>
    <property type="match status" value="1"/>
</dbReference>
<dbReference type="Gene3D" id="1.10.1660.10">
    <property type="match status" value="1"/>
</dbReference>
<dbReference type="Pfam" id="PF07739">
    <property type="entry name" value="TipAS"/>
    <property type="match status" value="1"/>
</dbReference>
<evidence type="ECO:0000259" key="5">
    <source>
        <dbReference type="PROSITE" id="PS50937"/>
    </source>
</evidence>
<dbReference type="InterPro" id="IPR036244">
    <property type="entry name" value="TipA-like_antibiotic-bd"/>
</dbReference>
<keyword evidence="7" id="KW-1185">Reference proteome</keyword>
<dbReference type="EMBL" id="BAABHK010000011">
    <property type="protein sequence ID" value="GAA4632536.1"/>
    <property type="molecule type" value="Genomic_DNA"/>
</dbReference>
<dbReference type="PRINTS" id="PR00040">
    <property type="entry name" value="HTHMERR"/>
</dbReference>
<dbReference type="PROSITE" id="PS50937">
    <property type="entry name" value="HTH_MERR_2"/>
    <property type="match status" value="1"/>
</dbReference>
<dbReference type="PANTHER" id="PTHR30204">
    <property type="entry name" value="REDOX-CYCLING DRUG-SENSING TRANSCRIPTIONAL ACTIVATOR SOXR"/>
    <property type="match status" value="1"/>
</dbReference>
<evidence type="ECO:0000313" key="6">
    <source>
        <dbReference type="EMBL" id="GAA4632536.1"/>
    </source>
</evidence>
<dbReference type="PANTHER" id="PTHR30204:SF90">
    <property type="entry name" value="HTH-TYPE TRANSCRIPTIONAL ACTIVATOR MTA"/>
    <property type="match status" value="1"/>
</dbReference>
<dbReference type="InterPro" id="IPR012925">
    <property type="entry name" value="TipAS_dom"/>
</dbReference>
<dbReference type="PROSITE" id="PS00552">
    <property type="entry name" value="HTH_MERR_1"/>
    <property type="match status" value="1"/>
</dbReference>
<sequence length="252" mass="28472">MAWSIAHVARMSGVTSRTLRHYDEIGLLAPAYVGVNGYRYYEEEQLLRLQQILVLRELGVGLAEIAEAIDSEPSTVAALRRHHARLLADRDRLGVLADTVARTIAELEGGGDSVTSKINRPENLFAGFDPSRYEDEARERWPEQYEQSRQAAAGFTPEQMETAQREMTAHMVRMGELKVAGAAPDDPIVLDEVDWHYRSISRFWQPDACAYTGLGKMYVEDARFRDNYEKVTEGLAEFQRDAMAAYARARLS</sequence>
<evidence type="ECO:0000256" key="4">
    <source>
        <dbReference type="ARBA" id="ARBA00023163"/>
    </source>
</evidence>
<evidence type="ECO:0000256" key="1">
    <source>
        <dbReference type="ARBA" id="ARBA00023015"/>
    </source>
</evidence>
<proteinExistence type="predicted"/>
<dbReference type="SUPFAM" id="SSF46955">
    <property type="entry name" value="Putative DNA-binding domain"/>
    <property type="match status" value="1"/>
</dbReference>
<gene>
    <name evidence="6" type="ORF">GCM10023196_066320</name>
</gene>
<protein>
    <submittedName>
        <fullName evidence="6">MerR family transcriptional regulator</fullName>
    </submittedName>
</protein>
<dbReference type="Proteomes" id="UP001501442">
    <property type="component" value="Unassembled WGS sequence"/>
</dbReference>
<keyword evidence="2" id="KW-0238">DNA-binding</keyword>
<dbReference type="SMART" id="SM00422">
    <property type="entry name" value="HTH_MERR"/>
    <property type="match status" value="1"/>
</dbReference>
<keyword evidence="3" id="KW-0010">Activator</keyword>
<reference evidence="7" key="1">
    <citation type="journal article" date="2019" name="Int. J. Syst. Evol. Microbiol.">
        <title>The Global Catalogue of Microorganisms (GCM) 10K type strain sequencing project: providing services to taxonomists for standard genome sequencing and annotation.</title>
        <authorList>
            <consortium name="The Broad Institute Genomics Platform"/>
            <consortium name="The Broad Institute Genome Sequencing Center for Infectious Disease"/>
            <person name="Wu L."/>
            <person name="Ma J."/>
        </authorList>
    </citation>
    <scope>NUCLEOTIDE SEQUENCE [LARGE SCALE GENOMIC DNA]</scope>
    <source>
        <strain evidence="7">JCM 17939</strain>
    </source>
</reference>
<evidence type="ECO:0000313" key="7">
    <source>
        <dbReference type="Proteomes" id="UP001501442"/>
    </source>
</evidence>
<dbReference type="CDD" id="cd01106">
    <property type="entry name" value="HTH_TipAL-Mta"/>
    <property type="match status" value="1"/>
</dbReference>
<dbReference type="InterPro" id="IPR000551">
    <property type="entry name" value="MerR-type_HTH_dom"/>
</dbReference>
<dbReference type="Pfam" id="PF13411">
    <property type="entry name" value="MerR_1"/>
    <property type="match status" value="1"/>
</dbReference>
<dbReference type="InterPro" id="IPR009061">
    <property type="entry name" value="DNA-bd_dom_put_sf"/>
</dbReference>
<evidence type="ECO:0000256" key="2">
    <source>
        <dbReference type="ARBA" id="ARBA00023125"/>
    </source>
</evidence>
<evidence type="ECO:0000256" key="3">
    <source>
        <dbReference type="ARBA" id="ARBA00023159"/>
    </source>
</evidence>
<dbReference type="InterPro" id="IPR047057">
    <property type="entry name" value="MerR_fam"/>
</dbReference>
<organism evidence="6 7">
    <name type="scientific">Actinoallomurus vinaceus</name>
    <dbReference type="NCBI Taxonomy" id="1080074"/>
    <lineage>
        <taxon>Bacteria</taxon>
        <taxon>Bacillati</taxon>
        <taxon>Actinomycetota</taxon>
        <taxon>Actinomycetes</taxon>
        <taxon>Streptosporangiales</taxon>
        <taxon>Thermomonosporaceae</taxon>
        <taxon>Actinoallomurus</taxon>
    </lineage>
</organism>
<comment type="caution">
    <text evidence="6">The sequence shown here is derived from an EMBL/GenBank/DDBJ whole genome shotgun (WGS) entry which is preliminary data.</text>
</comment>
<keyword evidence="1" id="KW-0805">Transcription regulation</keyword>
<dbReference type="SUPFAM" id="SSF89082">
    <property type="entry name" value="Antibiotic binding domain of TipA-like multidrug resistance regulators"/>
    <property type="match status" value="1"/>
</dbReference>
<dbReference type="RefSeq" id="WP_345435535.1">
    <property type="nucleotide sequence ID" value="NZ_BAABHK010000011.1"/>
</dbReference>
<accession>A0ABP8UL20</accession>